<comment type="caution">
    <text evidence="1">The sequence shown here is derived from an EMBL/GenBank/DDBJ whole genome shotgun (WGS) entry which is preliminary data.</text>
</comment>
<name>A0A4C1Z2G4_EUMVA</name>
<dbReference type="EMBL" id="BGZK01001482">
    <property type="protein sequence ID" value="GBP80795.1"/>
    <property type="molecule type" value="Genomic_DNA"/>
</dbReference>
<gene>
    <name evidence="1" type="ORF">EVAR_47281_1</name>
</gene>
<dbReference type="AlphaFoldDB" id="A0A4C1Z2G4"/>
<reference evidence="1 2" key="1">
    <citation type="journal article" date="2019" name="Commun. Biol.">
        <title>The bagworm genome reveals a unique fibroin gene that provides high tensile strength.</title>
        <authorList>
            <person name="Kono N."/>
            <person name="Nakamura H."/>
            <person name="Ohtoshi R."/>
            <person name="Tomita M."/>
            <person name="Numata K."/>
            <person name="Arakawa K."/>
        </authorList>
    </citation>
    <scope>NUCLEOTIDE SEQUENCE [LARGE SCALE GENOMIC DNA]</scope>
</reference>
<evidence type="ECO:0000313" key="1">
    <source>
        <dbReference type="EMBL" id="GBP80795.1"/>
    </source>
</evidence>
<proteinExistence type="predicted"/>
<evidence type="ECO:0000313" key="2">
    <source>
        <dbReference type="Proteomes" id="UP000299102"/>
    </source>
</evidence>
<keyword evidence="2" id="KW-1185">Reference proteome</keyword>
<organism evidence="1 2">
    <name type="scientific">Eumeta variegata</name>
    <name type="common">Bagworm moth</name>
    <name type="synonym">Eumeta japonica</name>
    <dbReference type="NCBI Taxonomy" id="151549"/>
    <lineage>
        <taxon>Eukaryota</taxon>
        <taxon>Metazoa</taxon>
        <taxon>Ecdysozoa</taxon>
        <taxon>Arthropoda</taxon>
        <taxon>Hexapoda</taxon>
        <taxon>Insecta</taxon>
        <taxon>Pterygota</taxon>
        <taxon>Neoptera</taxon>
        <taxon>Endopterygota</taxon>
        <taxon>Lepidoptera</taxon>
        <taxon>Glossata</taxon>
        <taxon>Ditrysia</taxon>
        <taxon>Tineoidea</taxon>
        <taxon>Psychidae</taxon>
        <taxon>Oiketicinae</taxon>
        <taxon>Eumeta</taxon>
    </lineage>
</organism>
<sequence>MAPQDVNSLTEIDSDSRMSPTVCKLTHRNRFWLEESPRKLTTGIERVYHKGACPTLQGEKINQALNTNRFWLEESPTGCKLTTGIDSGSRRSPIGCKLTHRNRFWLEEEPLGWRRHELILFTIAATITKLINRLTSAGRARDAKWAAPGLLDHEKLISMRLDT</sequence>
<accession>A0A4C1Z2G4</accession>
<protein>
    <submittedName>
        <fullName evidence="1">Uncharacterized protein</fullName>
    </submittedName>
</protein>
<dbReference type="Proteomes" id="UP000299102">
    <property type="component" value="Unassembled WGS sequence"/>
</dbReference>